<sequence length="1806" mass="199673">MRKSKIALITLGVLVVTVIAACNRSAVSLSYTNAKGEVQSLGNLVFRFNKSLVPDSLLNQWDSTEYVSFEPKIQGRFRWEHPDELVFSPAQPLSPATSYQAKLRGDLLDHSKIGKLDKGEEITFYTPYLQLDNTNVTWMLPDQHSTTAYPQVDLYFNYAISPATIKDKMTLQIDGKPLAYQIITEGPDSRISLRISGMKLEDKDLDAKVAFDKGLVPDGGVNGTKEAIENKVVIPSPYNLTINDVHAEHDGLSGTVFVRTSQQVLMENISSLIHFTPAVKFSVQQTEDGFTVTSDNFDADKSYVFTIAKGLRGRIGGVLREQYDNNVAFGELEPSLKFGNSKAVYLSALGNQNIEVRVTNIPKVKVIISKIYESNLLAAQRYGYRPKDENNGGGGDDEEYYGGDYDYSSDVSFGDVIYEQEIDTRSLPKYGNSRLFTFNVEDRLPDFKGIYHIKIRSATDYWISDSRFISKSDIGLIAREGKDKLFVFANSIKTAQPVNGMNVVVYGNNNQVLGTGTSNADGVAEVVFARKEFAGFKPAMIIAKTATDFNYLPFNTTRVNTSRFEVGGKRSNSTGLDAFIYAERDIYRPGEKVNFAVVLRDRLWKSPGELPVKMKFLLPNGKELKTFRKTLNVQGATDGDVDISESAITGSYTLEVYTSNDVLLASKNFSIEEFVPDRIKVTAKLDKNSLEPGQSASLAINAVNFFGPPAANRNYETEIQTSAANFSPKKYERFDFGIVNQGMSFDKTTNEGSTDENGNAKQTFEVPALYANKGLLKTTFYATVFDETGRPVSRSATANIYTQKIFFGVGSDGYWYYPLNQQVKFPIIALDKDEHVLNGAKAQVKVIKHEYRTVLTKSGDYFRYESQEDNKVVTDQNITISGEGAYYGFVPRSPGDYELQVSIPGSGSYVSKHFYSYGFWGGDNSSFEVNTEGNIDIEADKSSYQAGDNAKLLFKTPFSGRMLVTMETDKVVSYQYVNVENRTASVDLKISAEHLPNVYVTATLIKPHEVSDIPLTVAHGYQSLKVEEKSRKIDVQIVAQKSVRSRTHQKVTVKAAPNSFVTLAAVDNGVLQITDFKTPDPYNHFYAAKALEVNAYDLYPLLFPELKATLSSTGGDGELEANKRTNPMPAKRFKIVSYWSGTTKTGGSGEAEFEFDIPQFSGEVRLMAVAYKDESFGNGEAAMTVADPLVLSTALPRFLSPGDTVNVPVTITNTTNKSASATAALNVSGPLNVLGDKQQSISINSNSEGQAIFQVVAAPAVNVGKIKVEVQGLGEKFTDETEISIRPASPLQVVTGSGSLTGGGVQRISIPLNDFMPNSTDYQLVVSRSPALELGKQLRYLCEYPYGCTEQTVSTAFPQLYYGDLADQMKSNQGNKANANWNIAEAIRKIKLRQLYNGAITLWDGEGTEHWWATVYAGHFLLEAQKAGFEVDKNVLNGILNYLNNKLKNKETVLYYYNQNDKKKIAPKEVAYSLYVLALAGKPNVSAMNYYKSNAMLLSLDCKYLLSVAYAVAGDKAKFREMLPSSFSGEVSVAQTGGSFYSDIRDEAIALNALIDADPSNAQIPVMAKHVADKLKQRRWYSTQECSFSFLALGKMARAANKATVSADVKVNGKTVGSVEASPLKLTAKQLGGTNIDITSKGEGRLYYYWQSEGISVSGAYKEEDNFIKVRRRFFDRYGRTIEGNSFTQNDLVIVQVTVEKAYDGYVDNVVITDILPAGFEIENPRTKEIPGMEWIKDAATPVALDVRDDRINLFDDLRNSRQTYYYAVRAVSPGNYRMGPVSAEAMYNGDYHSYNGGGVIRVSKK</sequence>
<dbReference type="Pfam" id="PF17972">
    <property type="entry name" value="bMG5"/>
    <property type="match status" value="1"/>
</dbReference>
<accession>A0A1V9FUS6</accession>
<organism evidence="5 6">
    <name type="scientific">Niastella vici</name>
    <dbReference type="NCBI Taxonomy" id="1703345"/>
    <lineage>
        <taxon>Bacteria</taxon>
        <taxon>Pseudomonadati</taxon>
        <taxon>Bacteroidota</taxon>
        <taxon>Chitinophagia</taxon>
        <taxon>Chitinophagales</taxon>
        <taxon>Chitinophagaceae</taxon>
        <taxon>Niastella</taxon>
    </lineage>
</organism>
<evidence type="ECO:0000313" key="6">
    <source>
        <dbReference type="Proteomes" id="UP000192796"/>
    </source>
</evidence>
<keyword evidence="2" id="KW-0732">Signal</keyword>
<dbReference type="InterPro" id="IPR021868">
    <property type="entry name" value="Alpha_2_Macroglob_MG3"/>
</dbReference>
<dbReference type="InterPro" id="IPR001599">
    <property type="entry name" value="Macroglobln_a2"/>
</dbReference>
<dbReference type="InterPro" id="IPR013783">
    <property type="entry name" value="Ig-like_fold"/>
</dbReference>
<evidence type="ECO:0000259" key="4">
    <source>
        <dbReference type="SMART" id="SM01360"/>
    </source>
</evidence>
<dbReference type="STRING" id="1703345.A3860_29450"/>
<dbReference type="InterPro" id="IPR047565">
    <property type="entry name" value="Alpha-macroglob_thiol-ester_cl"/>
</dbReference>
<dbReference type="InterPro" id="IPR041203">
    <property type="entry name" value="Bact_A2M_MG5"/>
</dbReference>
<keyword evidence="6" id="KW-1185">Reference proteome</keyword>
<dbReference type="Proteomes" id="UP000192796">
    <property type="component" value="Unassembled WGS sequence"/>
</dbReference>
<dbReference type="Pfam" id="PF01835">
    <property type="entry name" value="MG2"/>
    <property type="match status" value="1"/>
</dbReference>
<evidence type="ECO:0000259" key="3">
    <source>
        <dbReference type="SMART" id="SM01359"/>
    </source>
</evidence>
<dbReference type="RefSeq" id="WP_081149655.1">
    <property type="nucleotide sequence ID" value="NZ_LVYD01000052.1"/>
</dbReference>
<dbReference type="InterPro" id="IPR041246">
    <property type="entry name" value="Bact_MG10"/>
</dbReference>
<dbReference type="Gene3D" id="2.60.40.1930">
    <property type="match status" value="1"/>
</dbReference>
<comment type="caution">
    <text evidence="5">The sequence shown here is derived from an EMBL/GenBank/DDBJ whole genome shotgun (WGS) entry which is preliminary data.</text>
</comment>
<proteinExistence type="inferred from homology"/>
<dbReference type="Pfam" id="PF17962">
    <property type="entry name" value="bMG6"/>
    <property type="match status" value="1"/>
</dbReference>
<dbReference type="Pfam" id="PF00207">
    <property type="entry name" value="A2M"/>
    <property type="match status" value="1"/>
</dbReference>
<dbReference type="Gene3D" id="2.60.40.10">
    <property type="entry name" value="Immunoglobulins"/>
    <property type="match status" value="1"/>
</dbReference>
<dbReference type="SUPFAM" id="SSF48239">
    <property type="entry name" value="Terpenoid cyclases/Protein prenyltransferases"/>
    <property type="match status" value="1"/>
</dbReference>
<dbReference type="SMART" id="SM01419">
    <property type="entry name" value="Thiol-ester_cl"/>
    <property type="match status" value="1"/>
</dbReference>
<comment type="similarity">
    <text evidence="1">Belongs to the protease inhibitor I39 (alpha-2-macroglobulin) family. Bacterial alpha-2-macroglobulin subfamily.</text>
</comment>
<dbReference type="Pfam" id="PF11974">
    <property type="entry name" value="bMG3"/>
    <property type="match status" value="1"/>
</dbReference>
<evidence type="ECO:0008006" key="7">
    <source>
        <dbReference type="Google" id="ProtNLM"/>
    </source>
</evidence>
<dbReference type="Gene3D" id="1.50.10.20">
    <property type="match status" value="1"/>
</dbReference>
<evidence type="ECO:0000313" key="5">
    <source>
        <dbReference type="EMBL" id="OQP62080.1"/>
    </source>
</evidence>
<dbReference type="PANTHER" id="PTHR40094:SF1">
    <property type="entry name" value="UBIQUITIN DOMAIN-CONTAINING PROTEIN"/>
    <property type="match status" value="1"/>
</dbReference>
<dbReference type="PROSITE" id="PS51257">
    <property type="entry name" value="PROKAR_LIPOPROTEIN"/>
    <property type="match status" value="1"/>
</dbReference>
<dbReference type="PANTHER" id="PTHR40094">
    <property type="entry name" value="ALPHA-2-MACROGLOBULIN HOMOLOG"/>
    <property type="match status" value="1"/>
</dbReference>
<dbReference type="EMBL" id="LVYD01000052">
    <property type="protein sequence ID" value="OQP62080.1"/>
    <property type="molecule type" value="Genomic_DNA"/>
</dbReference>
<dbReference type="Pfam" id="PF17973">
    <property type="entry name" value="bMG10"/>
    <property type="match status" value="1"/>
</dbReference>
<name>A0A1V9FUS6_9BACT</name>
<dbReference type="InterPro" id="IPR008930">
    <property type="entry name" value="Terpenoid_cyclase/PrenylTrfase"/>
</dbReference>
<dbReference type="SMART" id="SM01359">
    <property type="entry name" value="A2M_N_2"/>
    <property type="match status" value="1"/>
</dbReference>
<evidence type="ECO:0000256" key="1">
    <source>
        <dbReference type="ARBA" id="ARBA00010556"/>
    </source>
</evidence>
<dbReference type="OrthoDB" id="9767116at2"/>
<dbReference type="InterPro" id="IPR011625">
    <property type="entry name" value="A2M_N_BRD"/>
</dbReference>
<protein>
    <recommendedName>
        <fullName evidence="7">Alpha-2-macroglobulin</fullName>
    </recommendedName>
</protein>
<feature type="domain" description="Alpha-2-macroglobulin bait region" evidence="3">
    <location>
        <begin position="935"/>
        <end position="1073"/>
    </location>
</feature>
<gene>
    <name evidence="5" type="ORF">A3860_29450</name>
</gene>
<evidence type="ECO:0000256" key="2">
    <source>
        <dbReference type="ARBA" id="ARBA00022729"/>
    </source>
</evidence>
<dbReference type="InterPro" id="IPR002890">
    <property type="entry name" value="MG2"/>
</dbReference>
<dbReference type="SMART" id="SM01360">
    <property type="entry name" value="A2M"/>
    <property type="match status" value="1"/>
</dbReference>
<dbReference type="CDD" id="cd02891">
    <property type="entry name" value="A2M_like"/>
    <property type="match status" value="1"/>
</dbReference>
<feature type="domain" description="Alpha-2-macroglobulin" evidence="4">
    <location>
        <begin position="1137"/>
        <end position="1225"/>
    </location>
</feature>
<reference evidence="5 6" key="1">
    <citation type="submission" date="2016-03" db="EMBL/GenBank/DDBJ databases">
        <title>Niastella vici sp. nov., isolated from farmland soil.</title>
        <authorList>
            <person name="Chen L."/>
            <person name="Wang D."/>
            <person name="Yang S."/>
            <person name="Wang G."/>
        </authorList>
    </citation>
    <scope>NUCLEOTIDE SEQUENCE [LARGE SCALE GENOMIC DNA]</scope>
    <source>
        <strain evidence="5 6">DJ57</strain>
    </source>
</reference>
<dbReference type="GO" id="GO:0004866">
    <property type="term" value="F:endopeptidase inhibitor activity"/>
    <property type="evidence" value="ECO:0007669"/>
    <property type="project" value="InterPro"/>
</dbReference>
<dbReference type="InterPro" id="IPR041462">
    <property type="entry name" value="Bact_A2M_MG6"/>
</dbReference>
<dbReference type="Pfam" id="PF07703">
    <property type="entry name" value="A2M_BRD"/>
    <property type="match status" value="1"/>
</dbReference>
<dbReference type="InterPro" id="IPR051802">
    <property type="entry name" value="YfhM-like"/>
</dbReference>